<gene>
    <name evidence="1" type="ORF">K1X11_000125</name>
</gene>
<proteinExistence type="predicted"/>
<sequence length="414" mass="46315">MSADDATQVMELQGLYGPFQFPELLLQRIWAERAFCVSDGRTANGEAVRIDTVGRWNRQGGPDFKGARVCVGGQWLHGDVELHLREEDWRHHRHAADPAYNEVVLHVVLFPPEVGTTTRGAQGAIPVLPLLPLLWHDLEEYASDAAVSAIAARPADRLAEDWLELDEEARAERVEREARRRWTAKMRYARLRVERLGWESACHHTALEILGYRFNRAPMLEVASRWPLGEWRGGAVDPEAAYEALSGRWSLQGVRPANHPRKRLAAYARWIGEGTEAWPRVLARMAEAWPAATQVGDIREWRREAGWSDWRASVMKAIGAAEVVPRPRADNLWGDGLLPLLAARGGEAGEASYFPWWFGAWPGDQPGAIVKAARLIGLADGGRRHPLAWGHVQALLGWQHARDAEALSASGRRT</sequence>
<dbReference type="EMBL" id="CP139781">
    <property type="protein sequence ID" value="WRQ87794.1"/>
    <property type="molecule type" value="Genomic_DNA"/>
</dbReference>
<organism evidence="1 2">
    <name type="scientific">Actomonas aquatica</name>
    <dbReference type="NCBI Taxonomy" id="2866162"/>
    <lineage>
        <taxon>Bacteria</taxon>
        <taxon>Pseudomonadati</taxon>
        <taxon>Verrucomicrobiota</taxon>
        <taxon>Opitutia</taxon>
        <taxon>Opitutales</taxon>
        <taxon>Opitutaceae</taxon>
        <taxon>Actomonas</taxon>
    </lineage>
</organism>
<name>A0ABZ1C7W0_9BACT</name>
<dbReference type="InterPro" id="IPR021272">
    <property type="entry name" value="DUF2851"/>
</dbReference>
<dbReference type="Proteomes" id="UP000738431">
    <property type="component" value="Chromosome"/>
</dbReference>
<reference evidence="1 2" key="2">
    <citation type="submission" date="2023-12" db="EMBL/GenBank/DDBJ databases">
        <title>Description of an unclassified Opitutus bacterium of Verrucomicrobiota.</title>
        <authorList>
            <person name="Zhang D.-F."/>
        </authorList>
    </citation>
    <scope>NUCLEOTIDE SEQUENCE [LARGE SCALE GENOMIC DNA]</scope>
    <source>
        <strain evidence="1 2">WL0086</strain>
    </source>
</reference>
<protein>
    <submittedName>
        <fullName evidence="1">DUF2851 family protein</fullName>
    </submittedName>
</protein>
<evidence type="ECO:0000313" key="2">
    <source>
        <dbReference type="Proteomes" id="UP000738431"/>
    </source>
</evidence>
<dbReference type="Pfam" id="PF11013">
    <property type="entry name" value="DUF2851"/>
    <property type="match status" value="1"/>
</dbReference>
<accession>A0ABZ1C7W0</accession>
<evidence type="ECO:0000313" key="1">
    <source>
        <dbReference type="EMBL" id="WRQ87794.1"/>
    </source>
</evidence>
<dbReference type="RefSeq" id="WP_221029165.1">
    <property type="nucleotide sequence ID" value="NZ_CP139781.1"/>
</dbReference>
<keyword evidence="2" id="KW-1185">Reference proteome</keyword>
<reference evidence="1 2" key="1">
    <citation type="submission" date="2021-08" db="EMBL/GenBank/DDBJ databases">
        <authorList>
            <person name="Zhang D."/>
            <person name="Zhang A."/>
            <person name="Wang L."/>
        </authorList>
    </citation>
    <scope>NUCLEOTIDE SEQUENCE [LARGE SCALE GENOMIC DNA]</scope>
    <source>
        <strain evidence="1 2">WL0086</strain>
    </source>
</reference>